<evidence type="ECO:0000313" key="1">
    <source>
        <dbReference type="EMBL" id="CZQ87159.1"/>
    </source>
</evidence>
<proteinExistence type="predicted"/>
<dbReference type="RefSeq" id="WP_087031868.1">
    <property type="nucleotide sequence ID" value="NZ_FJNE01000002.1"/>
</dbReference>
<name>A0A143YFA1_9LACT</name>
<keyword evidence="2" id="KW-1185">Reference proteome</keyword>
<dbReference type="AlphaFoldDB" id="A0A143YFA1"/>
<accession>A0A143YFA1</accession>
<dbReference type="EMBL" id="FJNE01000002">
    <property type="protein sequence ID" value="CZQ87159.1"/>
    <property type="molecule type" value="Genomic_DNA"/>
</dbReference>
<sequence>MTQNPEIRQTIDYLITRIARDYQKEDCKEDLKVQNPFGRRAEIMLSNEYLTEDEKIIFGDAIDAETKNAIFKEILQAKTDKVFKSFLLEIFGKQPVLNENLAISTQNLKDKHYIIINFQGAMPY</sequence>
<organism evidence="1 2">
    <name type="scientific">Trichococcus palustris</name>
    <dbReference type="NCBI Taxonomy" id="140314"/>
    <lineage>
        <taxon>Bacteria</taxon>
        <taxon>Bacillati</taxon>
        <taxon>Bacillota</taxon>
        <taxon>Bacilli</taxon>
        <taxon>Lactobacillales</taxon>
        <taxon>Carnobacteriaceae</taxon>
        <taxon>Trichococcus</taxon>
    </lineage>
</organism>
<reference evidence="1 2" key="1">
    <citation type="submission" date="2016-02" db="EMBL/GenBank/DDBJ databases">
        <authorList>
            <person name="Wen L."/>
            <person name="He K."/>
            <person name="Yang H."/>
        </authorList>
    </citation>
    <scope>NUCLEOTIDE SEQUENCE [LARGE SCALE GENOMIC DNA]</scope>
    <source>
        <strain evidence="1">Trichococcus palustris</strain>
    </source>
</reference>
<gene>
    <name evidence="1" type="ORF">Tpal_859</name>
</gene>
<dbReference type="STRING" id="140314.SAMN04488076_10599"/>
<dbReference type="OrthoDB" id="2165326at2"/>
<evidence type="ECO:0000313" key="2">
    <source>
        <dbReference type="Proteomes" id="UP000242754"/>
    </source>
</evidence>
<dbReference type="Proteomes" id="UP000242754">
    <property type="component" value="Unassembled WGS sequence"/>
</dbReference>
<protein>
    <submittedName>
        <fullName evidence="1">Uncharacterized protein</fullName>
    </submittedName>
</protein>